<feature type="transmembrane region" description="Helical" evidence="6">
    <location>
        <begin position="44"/>
        <end position="65"/>
    </location>
</feature>
<feature type="transmembrane region" description="Helical" evidence="6">
    <location>
        <begin position="248"/>
        <end position="267"/>
    </location>
</feature>
<evidence type="ECO:0000256" key="3">
    <source>
        <dbReference type="ARBA" id="ARBA00022692"/>
    </source>
</evidence>
<organism evidence="8 9">
    <name type="scientific">Klebsiella oxytoca</name>
    <dbReference type="NCBI Taxonomy" id="571"/>
    <lineage>
        <taxon>Bacteria</taxon>
        <taxon>Pseudomonadati</taxon>
        <taxon>Pseudomonadota</taxon>
        <taxon>Gammaproteobacteria</taxon>
        <taxon>Enterobacterales</taxon>
        <taxon>Enterobacteriaceae</taxon>
        <taxon>Klebsiella/Raoultella group</taxon>
        <taxon>Klebsiella</taxon>
    </lineage>
</organism>
<evidence type="ECO:0000256" key="4">
    <source>
        <dbReference type="ARBA" id="ARBA00022989"/>
    </source>
</evidence>
<evidence type="ECO:0000256" key="1">
    <source>
        <dbReference type="ARBA" id="ARBA00004651"/>
    </source>
</evidence>
<evidence type="ECO:0000256" key="2">
    <source>
        <dbReference type="ARBA" id="ARBA00022475"/>
    </source>
</evidence>
<dbReference type="PANTHER" id="PTHR43124">
    <property type="entry name" value="PURINE EFFLUX PUMP PBUE"/>
    <property type="match status" value="1"/>
</dbReference>
<keyword evidence="4 6" id="KW-1133">Transmembrane helix</keyword>
<protein>
    <submittedName>
        <fullName evidence="8">MFS transporter</fullName>
    </submittedName>
</protein>
<feature type="transmembrane region" description="Helical" evidence="6">
    <location>
        <begin position="162"/>
        <end position="180"/>
    </location>
</feature>
<evidence type="ECO:0000256" key="6">
    <source>
        <dbReference type="SAM" id="Phobius"/>
    </source>
</evidence>
<feature type="transmembrane region" description="Helical" evidence="6">
    <location>
        <begin position="12"/>
        <end position="32"/>
    </location>
</feature>
<comment type="subcellular location">
    <subcellularLocation>
        <location evidence="1">Cell membrane</location>
        <topology evidence="1">Multi-pass membrane protein</topology>
    </subcellularLocation>
</comment>
<feature type="transmembrane region" description="Helical" evidence="6">
    <location>
        <begin position="96"/>
        <end position="118"/>
    </location>
</feature>
<feature type="transmembrane region" description="Helical" evidence="6">
    <location>
        <begin position="211"/>
        <end position="236"/>
    </location>
</feature>
<dbReference type="InterPro" id="IPR050189">
    <property type="entry name" value="MFS_Efflux_Transporters"/>
</dbReference>
<feature type="transmembrane region" description="Helical" evidence="6">
    <location>
        <begin position="303"/>
        <end position="325"/>
    </location>
</feature>
<proteinExistence type="predicted"/>
<dbReference type="Gene3D" id="1.20.1250.20">
    <property type="entry name" value="MFS general substrate transporter like domains"/>
    <property type="match status" value="1"/>
</dbReference>
<feature type="transmembrane region" description="Helical" evidence="6">
    <location>
        <begin position="72"/>
        <end position="90"/>
    </location>
</feature>
<feature type="transmembrane region" description="Helical" evidence="6">
    <location>
        <begin position="279"/>
        <end position="297"/>
    </location>
</feature>
<dbReference type="InterPro" id="IPR036259">
    <property type="entry name" value="MFS_trans_sf"/>
</dbReference>
<feature type="domain" description="Major facilitator superfamily (MFS) profile" evidence="7">
    <location>
        <begin position="6"/>
        <end position="396"/>
    </location>
</feature>
<keyword evidence="5 6" id="KW-0472">Membrane</keyword>
<feature type="transmembrane region" description="Helical" evidence="6">
    <location>
        <begin position="373"/>
        <end position="392"/>
    </location>
</feature>
<dbReference type="EMBL" id="DACSEO010000155">
    <property type="protein sequence ID" value="HAT1685168.1"/>
    <property type="molecule type" value="Genomic_DNA"/>
</dbReference>
<dbReference type="Pfam" id="PF07690">
    <property type="entry name" value="MFS_1"/>
    <property type="match status" value="1"/>
</dbReference>
<name>A0AAN5LE80_KLEOX</name>
<feature type="transmembrane region" description="Helical" evidence="6">
    <location>
        <begin position="130"/>
        <end position="150"/>
    </location>
</feature>
<dbReference type="Proteomes" id="UP000856143">
    <property type="component" value="Unassembled WGS sequence"/>
</dbReference>
<keyword evidence="3 6" id="KW-0812">Transmembrane</keyword>
<reference evidence="8" key="1">
    <citation type="journal article" date="2018" name="Genome Biol.">
        <title>SKESA: strategic k-mer extension for scrupulous assemblies.</title>
        <authorList>
            <person name="Souvorov A."/>
            <person name="Agarwala R."/>
            <person name="Lipman D.J."/>
        </authorList>
    </citation>
    <scope>NUCLEOTIDE SEQUENCE</scope>
    <source>
        <strain evidence="8">R404</strain>
    </source>
</reference>
<evidence type="ECO:0000259" key="7">
    <source>
        <dbReference type="PROSITE" id="PS50850"/>
    </source>
</evidence>
<dbReference type="InterPro" id="IPR020846">
    <property type="entry name" value="MFS_dom"/>
</dbReference>
<dbReference type="InterPro" id="IPR011701">
    <property type="entry name" value="MFS"/>
</dbReference>
<evidence type="ECO:0000313" key="9">
    <source>
        <dbReference type="Proteomes" id="UP000856143"/>
    </source>
</evidence>
<dbReference type="GO" id="GO:0022857">
    <property type="term" value="F:transmembrane transporter activity"/>
    <property type="evidence" value="ECO:0007669"/>
    <property type="project" value="InterPro"/>
</dbReference>
<dbReference type="PROSITE" id="PS50850">
    <property type="entry name" value="MFS"/>
    <property type="match status" value="1"/>
</dbReference>
<dbReference type="AlphaFoldDB" id="A0AAN5LE80"/>
<accession>A0AAN5LE80</accession>
<evidence type="ECO:0000313" key="8">
    <source>
        <dbReference type="EMBL" id="HAT1685168.1"/>
    </source>
</evidence>
<feature type="transmembrane region" description="Helical" evidence="6">
    <location>
        <begin position="337"/>
        <end position="361"/>
    </location>
</feature>
<dbReference type="PANTHER" id="PTHR43124:SF3">
    <property type="entry name" value="CHLORAMPHENICOL EFFLUX PUMP RV0191"/>
    <property type="match status" value="1"/>
</dbReference>
<gene>
    <name evidence="8" type="ORF">I8Y21_006003</name>
</gene>
<dbReference type="GO" id="GO:0005886">
    <property type="term" value="C:plasma membrane"/>
    <property type="evidence" value="ECO:0007669"/>
    <property type="project" value="UniProtKB-SubCell"/>
</dbReference>
<sequence length="408" mass="44362">MKKWITEFVLYTVYMVFGAAWATTGAVMPQIMADFQVDVSQAALMSNVILWAKIVGSVCTAVLVARLGTRKSYLLGCVMIGLSVFIPVTHDFIVLLLLRFLGGLGGAICLVSLVPTVARFFDNRMAATLNSINCTSNIIGTIIALTLAVWLSTQLNGWRNLLAVYGAITLVLGVIWIVCFQDESAGEREADGPVSRQAKWAALKAVVFSRIVWGMIAQYAGAMIMMVFMFTFLPLYYARYAHLPADSYAHFSGTVNQVGIMLGAFAGPVFKAKGFHYKTWLFSTSIVMAVTTFAMLFATRDSVILLCAFLTGLIFATWFAFIFSIPKEGLPVATTQTVTYAMSTFWFCTFIIATINSQLIGWSVDVTGGFTTGFAYVFALMVISPVVALCVFPKGTPPGRGHSSSGRG</sequence>
<evidence type="ECO:0000256" key="5">
    <source>
        <dbReference type="ARBA" id="ARBA00023136"/>
    </source>
</evidence>
<dbReference type="SUPFAM" id="SSF103473">
    <property type="entry name" value="MFS general substrate transporter"/>
    <property type="match status" value="1"/>
</dbReference>
<keyword evidence="2" id="KW-1003">Cell membrane</keyword>
<comment type="caution">
    <text evidence="8">The sequence shown here is derived from an EMBL/GenBank/DDBJ whole genome shotgun (WGS) entry which is preliminary data.</text>
</comment>
<reference evidence="8" key="2">
    <citation type="submission" date="2020-11" db="EMBL/GenBank/DDBJ databases">
        <authorList>
            <consortium name="NCBI Pathogen Detection Project"/>
        </authorList>
    </citation>
    <scope>NUCLEOTIDE SEQUENCE</scope>
    <source>
        <strain evidence="8">R404</strain>
    </source>
</reference>
<dbReference type="CDD" id="cd06174">
    <property type="entry name" value="MFS"/>
    <property type="match status" value="1"/>
</dbReference>